<evidence type="ECO:0000256" key="2">
    <source>
        <dbReference type="SAM" id="MobiDB-lite"/>
    </source>
</evidence>
<dbReference type="AlphaFoldDB" id="A0A5P9Q9I1"/>
<keyword evidence="1" id="KW-0238">DNA-binding</keyword>
<dbReference type="KEGG" id="lxl:KDY119_01432"/>
<evidence type="ECO:0000259" key="3">
    <source>
        <dbReference type="PROSITE" id="PS50937"/>
    </source>
</evidence>
<proteinExistence type="predicted"/>
<evidence type="ECO:0000256" key="1">
    <source>
        <dbReference type="ARBA" id="ARBA00023125"/>
    </source>
</evidence>
<dbReference type="Gene3D" id="3.20.80.10">
    <property type="entry name" value="Regulatory factor, effector binding domain"/>
    <property type="match status" value="1"/>
</dbReference>
<dbReference type="InterPro" id="IPR009061">
    <property type="entry name" value="DNA-bd_dom_put_sf"/>
</dbReference>
<dbReference type="Gene3D" id="1.10.1660.10">
    <property type="match status" value="1"/>
</dbReference>
<evidence type="ECO:0000313" key="5">
    <source>
        <dbReference type="Proteomes" id="UP000326702"/>
    </source>
</evidence>
<evidence type="ECO:0000313" key="4">
    <source>
        <dbReference type="EMBL" id="QFU97926.1"/>
    </source>
</evidence>
<dbReference type="Proteomes" id="UP000326702">
    <property type="component" value="Chromosome"/>
</dbReference>
<protein>
    <submittedName>
        <fullName evidence="4">Protein-serine/threonine phosphatase</fullName>
        <ecNumber evidence="4">3.1.3.16</ecNumber>
    </submittedName>
</protein>
<dbReference type="InterPro" id="IPR011256">
    <property type="entry name" value="Reg_factor_effector_dom_sf"/>
</dbReference>
<keyword evidence="5" id="KW-1185">Reference proteome</keyword>
<dbReference type="EC" id="3.1.3.16" evidence="4"/>
<dbReference type="PANTHER" id="PTHR30204:SF97">
    <property type="entry name" value="MERR FAMILY REGULATORY PROTEIN"/>
    <property type="match status" value="1"/>
</dbReference>
<gene>
    <name evidence="4" type="ORF">KDY119_01432</name>
</gene>
<dbReference type="EMBL" id="CP045529">
    <property type="protein sequence ID" value="QFU97926.1"/>
    <property type="molecule type" value="Genomic_DNA"/>
</dbReference>
<dbReference type="SMART" id="SM00422">
    <property type="entry name" value="HTH_MERR"/>
    <property type="match status" value="1"/>
</dbReference>
<feature type="region of interest" description="Disordered" evidence="2">
    <location>
        <begin position="106"/>
        <end position="126"/>
    </location>
</feature>
<reference evidence="4 5" key="1">
    <citation type="submission" date="2019-10" db="EMBL/GenBank/DDBJ databases">
        <title>Genome sequence of Luteimicrobium xylanilyticum HY-24.</title>
        <authorList>
            <person name="Kim D.Y."/>
            <person name="Park H.-Y."/>
        </authorList>
    </citation>
    <scope>NUCLEOTIDE SEQUENCE [LARGE SCALE GENOMIC DNA]</scope>
    <source>
        <strain evidence="4 5">HY-24</strain>
    </source>
</reference>
<dbReference type="InterPro" id="IPR047057">
    <property type="entry name" value="MerR_fam"/>
</dbReference>
<dbReference type="GO" id="GO:0003700">
    <property type="term" value="F:DNA-binding transcription factor activity"/>
    <property type="evidence" value="ECO:0007669"/>
    <property type="project" value="InterPro"/>
</dbReference>
<dbReference type="OrthoDB" id="7849865at2"/>
<dbReference type="InterPro" id="IPR000551">
    <property type="entry name" value="MerR-type_HTH_dom"/>
</dbReference>
<keyword evidence="4" id="KW-0378">Hydrolase</keyword>
<sequence>MADGLSTGEMVRASGLSPKALRLYDANGLLVPARVDPVTGYRTYEPSQVARARAIGLLRRLDLPLARIGELLDGPPEALRPALLAWWDERRLALESQRGVVDLLAAPSDPRAGGAADPGERPDPSRLRAAVGRVQREARTVACVTDVVEQAALVPAFTSAVLTVRQELARQGVAFGAEFWVVFHERVHPGEAGRIETCVPYDGAARPAGDVALRLEPARPVASIPVPPADCRYPAILAYYDALLAAGPTGGGPVGPPREVYPVPWSDDVATVARIEVPVAGC</sequence>
<dbReference type="GO" id="GO:0003677">
    <property type="term" value="F:DNA binding"/>
    <property type="evidence" value="ECO:0007669"/>
    <property type="project" value="UniProtKB-KW"/>
</dbReference>
<dbReference type="RefSeq" id="WP_153022115.1">
    <property type="nucleotide sequence ID" value="NZ_BAABIH010000018.1"/>
</dbReference>
<dbReference type="GO" id="GO:0004722">
    <property type="term" value="F:protein serine/threonine phosphatase activity"/>
    <property type="evidence" value="ECO:0007669"/>
    <property type="project" value="UniProtKB-EC"/>
</dbReference>
<organism evidence="4 5">
    <name type="scientific">Luteimicrobium xylanilyticum</name>
    <dbReference type="NCBI Taxonomy" id="1133546"/>
    <lineage>
        <taxon>Bacteria</taxon>
        <taxon>Bacillati</taxon>
        <taxon>Actinomycetota</taxon>
        <taxon>Actinomycetes</taxon>
        <taxon>Micrococcales</taxon>
        <taxon>Luteimicrobium</taxon>
    </lineage>
</organism>
<feature type="domain" description="HTH merR-type" evidence="3">
    <location>
        <begin position="4"/>
        <end position="74"/>
    </location>
</feature>
<dbReference type="Pfam" id="PF13411">
    <property type="entry name" value="MerR_1"/>
    <property type="match status" value="1"/>
</dbReference>
<dbReference type="SUPFAM" id="SSF46955">
    <property type="entry name" value="Putative DNA-binding domain"/>
    <property type="match status" value="1"/>
</dbReference>
<dbReference type="PANTHER" id="PTHR30204">
    <property type="entry name" value="REDOX-CYCLING DRUG-SENSING TRANSCRIPTIONAL ACTIVATOR SOXR"/>
    <property type="match status" value="1"/>
</dbReference>
<dbReference type="PROSITE" id="PS50937">
    <property type="entry name" value="HTH_MERR_2"/>
    <property type="match status" value="1"/>
</dbReference>
<name>A0A5P9Q9I1_9MICO</name>
<accession>A0A5P9Q9I1</accession>